<dbReference type="PANTHER" id="PTHR43544">
    <property type="entry name" value="SHORT-CHAIN DEHYDROGENASE/REDUCTASE"/>
    <property type="match status" value="1"/>
</dbReference>
<evidence type="ECO:0000313" key="3">
    <source>
        <dbReference type="EnsemblMetazoa" id="CLYHEMP010468.2"/>
    </source>
</evidence>
<dbReference type="Proteomes" id="UP000594262">
    <property type="component" value="Unplaced"/>
</dbReference>
<accession>A0A7M5VFE2</accession>
<evidence type="ECO:0008006" key="5">
    <source>
        <dbReference type="Google" id="ProtNLM"/>
    </source>
</evidence>
<evidence type="ECO:0000256" key="1">
    <source>
        <dbReference type="ARBA" id="ARBA00022857"/>
    </source>
</evidence>
<keyword evidence="4" id="KW-1185">Reference proteome</keyword>
<dbReference type="OrthoDB" id="1562195at2759"/>
<organism evidence="3 4">
    <name type="scientific">Clytia hemisphaerica</name>
    <dbReference type="NCBI Taxonomy" id="252671"/>
    <lineage>
        <taxon>Eukaryota</taxon>
        <taxon>Metazoa</taxon>
        <taxon>Cnidaria</taxon>
        <taxon>Hydrozoa</taxon>
        <taxon>Hydroidolina</taxon>
        <taxon>Leptothecata</taxon>
        <taxon>Obeliida</taxon>
        <taxon>Clytiidae</taxon>
        <taxon>Clytia</taxon>
    </lineage>
</organism>
<dbReference type="PANTHER" id="PTHR43544:SF7">
    <property type="entry name" value="NADB-LER2"/>
    <property type="match status" value="1"/>
</dbReference>
<dbReference type="InterPro" id="IPR036291">
    <property type="entry name" value="NAD(P)-bd_dom_sf"/>
</dbReference>
<dbReference type="Gene3D" id="3.40.50.720">
    <property type="entry name" value="NAD(P)-binding Rossmann-like Domain"/>
    <property type="match status" value="1"/>
</dbReference>
<reference evidence="3" key="1">
    <citation type="submission" date="2021-01" db="UniProtKB">
        <authorList>
            <consortium name="EnsemblMetazoa"/>
        </authorList>
    </citation>
    <scope>IDENTIFICATION</scope>
</reference>
<dbReference type="GO" id="GO:0016491">
    <property type="term" value="F:oxidoreductase activity"/>
    <property type="evidence" value="ECO:0007669"/>
    <property type="project" value="UniProtKB-KW"/>
</dbReference>
<dbReference type="InterPro" id="IPR051468">
    <property type="entry name" value="Fungal_SecMetab_SDRs"/>
</dbReference>
<evidence type="ECO:0000313" key="4">
    <source>
        <dbReference type="Proteomes" id="UP000594262"/>
    </source>
</evidence>
<protein>
    <recommendedName>
        <fullName evidence="5">C-factor</fullName>
    </recommendedName>
</protein>
<sequence>MSQKFAKNLLITGANRGIGLEFVKKLASRVDILFAGCRKPSEAKELNALKDAHNNLHVVEIDVTCEKNIQACIEEVSKVCGEAGLSCLINNAGANKKPDNKVTELSLDDLKRIFSVNTFGPPIVCKHSLSLLQQAAKTHSDQIITKPLIVNIGTGLSSVSRMNRDMSCYYSYNMSKSPLNMFTKMLSLEIEEDGIDVIAIHPGWVQTDMGGSNATLTVQQSIDMMLETLSNLRQEQNGTLINFKGETIPY</sequence>
<dbReference type="SUPFAM" id="SSF51735">
    <property type="entry name" value="NAD(P)-binding Rossmann-fold domains"/>
    <property type="match status" value="1"/>
</dbReference>
<dbReference type="AlphaFoldDB" id="A0A7M5VFE2"/>
<dbReference type="EnsemblMetazoa" id="CLYHEMT010468.2">
    <property type="protein sequence ID" value="CLYHEMP010468.2"/>
    <property type="gene ID" value="CLYHEMG010468"/>
</dbReference>
<dbReference type="GO" id="GO:0005737">
    <property type="term" value="C:cytoplasm"/>
    <property type="evidence" value="ECO:0007669"/>
    <property type="project" value="TreeGrafter"/>
</dbReference>
<keyword evidence="1" id="KW-0521">NADP</keyword>
<evidence type="ECO:0000256" key="2">
    <source>
        <dbReference type="ARBA" id="ARBA00023002"/>
    </source>
</evidence>
<keyword evidence="2" id="KW-0560">Oxidoreductase</keyword>
<dbReference type="PRINTS" id="PR00081">
    <property type="entry name" value="GDHRDH"/>
</dbReference>
<proteinExistence type="predicted"/>
<dbReference type="CDD" id="cd05325">
    <property type="entry name" value="carb_red_sniffer_like_SDR_c"/>
    <property type="match status" value="1"/>
</dbReference>
<name>A0A7M5VFE2_9CNID</name>
<dbReference type="Pfam" id="PF00106">
    <property type="entry name" value="adh_short"/>
    <property type="match status" value="1"/>
</dbReference>
<dbReference type="InterPro" id="IPR002347">
    <property type="entry name" value="SDR_fam"/>
</dbReference>